<proteinExistence type="predicted"/>
<dbReference type="Proteomes" id="UP000565579">
    <property type="component" value="Unassembled WGS sequence"/>
</dbReference>
<evidence type="ECO:0000313" key="1">
    <source>
        <dbReference type="EMBL" id="MBB6546091.1"/>
    </source>
</evidence>
<gene>
    <name evidence="1" type="ORF">HD593_000886</name>
</gene>
<accession>A0A7X0TW65</accession>
<reference evidence="1 2" key="1">
    <citation type="submission" date="2020-08" db="EMBL/GenBank/DDBJ databases">
        <title>Sequencing the genomes of 1000 actinobacteria strains.</title>
        <authorList>
            <person name="Klenk H.-P."/>
        </authorList>
    </citation>
    <scope>NUCLEOTIDE SEQUENCE [LARGE SCALE GENOMIC DNA]</scope>
    <source>
        <strain evidence="1 2">DSM 43768</strain>
    </source>
</reference>
<keyword evidence="2" id="KW-1185">Reference proteome</keyword>
<comment type="caution">
    <text evidence="1">The sequence shown here is derived from an EMBL/GenBank/DDBJ whole genome shotgun (WGS) entry which is preliminary data.</text>
</comment>
<name>A0A7X0TW65_9ACTN</name>
<dbReference type="EMBL" id="JACHMI010000001">
    <property type="protein sequence ID" value="MBB6546091.1"/>
    <property type="molecule type" value="Genomic_DNA"/>
</dbReference>
<protein>
    <submittedName>
        <fullName evidence="1">Uncharacterized protein</fullName>
    </submittedName>
</protein>
<organism evidence="1 2">
    <name type="scientific">Nonomuraea rubra</name>
    <dbReference type="NCBI Taxonomy" id="46180"/>
    <lineage>
        <taxon>Bacteria</taxon>
        <taxon>Bacillati</taxon>
        <taxon>Actinomycetota</taxon>
        <taxon>Actinomycetes</taxon>
        <taxon>Streptosporangiales</taxon>
        <taxon>Streptosporangiaceae</taxon>
        <taxon>Nonomuraea</taxon>
    </lineage>
</organism>
<sequence length="39" mass="4193">MSADSGQETGHLLRQVLVHVGVAVEQPVPRDDLIRQALG</sequence>
<evidence type="ECO:0000313" key="2">
    <source>
        <dbReference type="Proteomes" id="UP000565579"/>
    </source>
</evidence>
<dbReference type="AlphaFoldDB" id="A0A7X0TW65"/>